<dbReference type="Proteomes" id="UP000016935">
    <property type="component" value="Unassembled WGS sequence"/>
</dbReference>
<keyword evidence="3" id="KW-1185">Reference proteome</keyword>
<dbReference type="OrthoDB" id="2016523at2759"/>
<organism evidence="2 3">
    <name type="scientific">Exserohilum turcicum (strain 28A)</name>
    <name type="common">Northern leaf blight fungus</name>
    <name type="synonym">Setosphaeria turcica</name>
    <dbReference type="NCBI Taxonomy" id="671987"/>
    <lineage>
        <taxon>Eukaryota</taxon>
        <taxon>Fungi</taxon>
        <taxon>Dikarya</taxon>
        <taxon>Ascomycota</taxon>
        <taxon>Pezizomycotina</taxon>
        <taxon>Dothideomycetes</taxon>
        <taxon>Pleosporomycetidae</taxon>
        <taxon>Pleosporales</taxon>
        <taxon>Pleosporineae</taxon>
        <taxon>Pleosporaceae</taxon>
        <taxon>Exserohilum</taxon>
    </lineage>
</organism>
<reference evidence="2 3" key="1">
    <citation type="journal article" date="2012" name="PLoS Pathog.">
        <title>Diverse lifestyles and strategies of plant pathogenesis encoded in the genomes of eighteen Dothideomycetes fungi.</title>
        <authorList>
            <person name="Ohm R.A."/>
            <person name="Feau N."/>
            <person name="Henrissat B."/>
            <person name="Schoch C.L."/>
            <person name="Horwitz B.A."/>
            <person name="Barry K.W."/>
            <person name="Condon B.J."/>
            <person name="Copeland A.C."/>
            <person name="Dhillon B."/>
            <person name="Glaser F."/>
            <person name="Hesse C.N."/>
            <person name="Kosti I."/>
            <person name="LaButti K."/>
            <person name="Lindquist E.A."/>
            <person name="Lucas S."/>
            <person name="Salamov A.A."/>
            <person name="Bradshaw R.E."/>
            <person name="Ciuffetti L."/>
            <person name="Hamelin R.C."/>
            <person name="Kema G.H.J."/>
            <person name="Lawrence C."/>
            <person name="Scott J.A."/>
            <person name="Spatafora J.W."/>
            <person name="Turgeon B.G."/>
            <person name="de Wit P.J.G.M."/>
            <person name="Zhong S."/>
            <person name="Goodwin S.B."/>
            <person name="Grigoriev I.V."/>
        </authorList>
    </citation>
    <scope>NUCLEOTIDE SEQUENCE [LARGE SCALE GENOMIC DNA]</scope>
    <source>
        <strain evidence="3">28A</strain>
    </source>
</reference>
<dbReference type="RefSeq" id="XP_008026511.1">
    <property type="nucleotide sequence ID" value="XM_008028320.1"/>
</dbReference>
<dbReference type="CDD" id="cd22189">
    <property type="entry name" value="PGAP4-like_fungal"/>
    <property type="match status" value="1"/>
</dbReference>
<dbReference type="GeneID" id="19398184"/>
<dbReference type="EMBL" id="KB908626">
    <property type="protein sequence ID" value="EOA85968.1"/>
    <property type="molecule type" value="Genomic_DNA"/>
</dbReference>
<dbReference type="PANTHER" id="PTHR31410">
    <property type="entry name" value="TRANSMEMBRANE PROTEIN 246"/>
    <property type="match status" value="1"/>
</dbReference>
<dbReference type="eggNOG" id="ENOG502RS2J">
    <property type="taxonomic scope" value="Eukaryota"/>
</dbReference>
<keyword evidence="1" id="KW-0812">Transmembrane</keyword>
<evidence type="ECO:0000313" key="2">
    <source>
        <dbReference type="EMBL" id="EOA85968.1"/>
    </source>
</evidence>
<gene>
    <name evidence="2" type="ORF">SETTUDRAFT_161662</name>
</gene>
<dbReference type="GO" id="GO:0000139">
    <property type="term" value="C:Golgi membrane"/>
    <property type="evidence" value="ECO:0007669"/>
    <property type="project" value="InterPro"/>
</dbReference>
<sequence>MVFIPHTDPRVHPYYGNTWLHELTDQVLTYNLEHSDKQDVRMMEDESGKFLTKGLYDYSYLLSKCAEQNTPYIAIFEDDTVAMEGWFHRTVSAIREAERQTVLRHARENFLYVRLFYTETFLGWNSEYWPTYVCWSFVAAGVLAAALFSLRKTRPAIILCYSLGPRCTILLSYFALIVGILFFFALGRMTVLPIPIGVGEMARFGCCSQALVFPRSKALELVSYFNDRRTGYMDVLTEEFAEQKNELRFAITPSLVQHVGRESSKYTDQGPIIKQGIWNFQFERYNWEELRREHEAATKEWLR</sequence>
<dbReference type="PANTHER" id="PTHR31410:SF1">
    <property type="entry name" value="POST-GPI ATTACHMENT TO PROTEINS FACTOR 4"/>
    <property type="match status" value="1"/>
</dbReference>
<reference evidence="2 3" key="2">
    <citation type="journal article" date="2013" name="PLoS Genet.">
        <title>Comparative genome structure, secondary metabolite, and effector coding capacity across Cochliobolus pathogens.</title>
        <authorList>
            <person name="Condon B.J."/>
            <person name="Leng Y."/>
            <person name="Wu D."/>
            <person name="Bushley K.E."/>
            <person name="Ohm R.A."/>
            <person name="Otillar R."/>
            <person name="Martin J."/>
            <person name="Schackwitz W."/>
            <person name="Grimwood J."/>
            <person name="MohdZainudin N."/>
            <person name="Xue C."/>
            <person name="Wang R."/>
            <person name="Manning V.A."/>
            <person name="Dhillon B."/>
            <person name="Tu Z.J."/>
            <person name="Steffenson B.J."/>
            <person name="Salamov A."/>
            <person name="Sun H."/>
            <person name="Lowry S."/>
            <person name="LaButti K."/>
            <person name="Han J."/>
            <person name="Copeland A."/>
            <person name="Lindquist E."/>
            <person name="Barry K."/>
            <person name="Schmutz J."/>
            <person name="Baker S.E."/>
            <person name="Ciuffetti L.M."/>
            <person name="Grigoriev I.V."/>
            <person name="Zhong S."/>
            <person name="Turgeon B.G."/>
        </authorList>
    </citation>
    <scope>NUCLEOTIDE SEQUENCE [LARGE SCALE GENOMIC DNA]</scope>
    <source>
        <strain evidence="3">28A</strain>
    </source>
</reference>
<proteinExistence type="predicted"/>
<dbReference type="AlphaFoldDB" id="R0JYI7"/>
<keyword evidence="1" id="KW-1133">Transmembrane helix</keyword>
<accession>R0JYI7</accession>
<evidence type="ECO:0000313" key="3">
    <source>
        <dbReference type="Proteomes" id="UP000016935"/>
    </source>
</evidence>
<protein>
    <submittedName>
        <fullName evidence="2">Uncharacterized protein</fullName>
    </submittedName>
</protein>
<dbReference type="GO" id="GO:0006506">
    <property type="term" value="P:GPI anchor biosynthetic process"/>
    <property type="evidence" value="ECO:0007669"/>
    <property type="project" value="InterPro"/>
</dbReference>
<dbReference type="GO" id="GO:0016757">
    <property type="term" value="F:glycosyltransferase activity"/>
    <property type="evidence" value="ECO:0007669"/>
    <property type="project" value="InterPro"/>
</dbReference>
<evidence type="ECO:0000256" key="1">
    <source>
        <dbReference type="SAM" id="Phobius"/>
    </source>
</evidence>
<dbReference type="InterPro" id="IPR029675">
    <property type="entry name" value="PGAP4"/>
</dbReference>
<feature type="transmembrane region" description="Helical" evidence="1">
    <location>
        <begin position="169"/>
        <end position="187"/>
    </location>
</feature>
<feature type="transmembrane region" description="Helical" evidence="1">
    <location>
        <begin position="129"/>
        <end position="148"/>
    </location>
</feature>
<dbReference type="HOGENOM" id="CLU_036324_0_0_1"/>
<name>R0JYI7_EXST2</name>
<keyword evidence="1" id="KW-0472">Membrane</keyword>